<protein>
    <submittedName>
        <fullName evidence="3">Uncharacterized protein</fullName>
    </submittedName>
</protein>
<keyword evidence="2" id="KW-0472">Membrane</keyword>
<feature type="non-terminal residue" evidence="3">
    <location>
        <position position="1"/>
    </location>
</feature>
<evidence type="ECO:0000256" key="1">
    <source>
        <dbReference type="SAM" id="MobiDB-lite"/>
    </source>
</evidence>
<feature type="region of interest" description="Disordered" evidence="1">
    <location>
        <begin position="75"/>
        <end position="141"/>
    </location>
</feature>
<dbReference type="EMBL" id="AGNL01010652">
    <property type="protein sequence ID" value="EJK68965.1"/>
    <property type="molecule type" value="Genomic_DNA"/>
</dbReference>
<reference evidence="3 4" key="1">
    <citation type="journal article" date="2012" name="Genome Biol.">
        <title>Genome and low-iron response of an oceanic diatom adapted to chronic iron limitation.</title>
        <authorList>
            <person name="Lommer M."/>
            <person name="Specht M."/>
            <person name="Roy A.S."/>
            <person name="Kraemer L."/>
            <person name="Andreson R."/>
            <person name="Gutowska M.A."/>
            <person name="Wolf J."/>
            <person name="Bergner S.V."/>
            <person name="Schilhabel M.B."/>
            <person name="Klostermeier U.C."/>
            <person name="Beiko R.G."/>
            <person name="Rosenstiel P."/>
            <person name="Hippler M."/>
            <person name="Laroche J."/>
        </authorList>
    </citation>
    <scope>NUCLEOTIDE SEQUENCE [LARGE SCALE GENOMIC DNA]</scope>
    <source>
        <strain evidence="3 4">CCMP1005</strain>
    </source>
</reference>
<dbReference type="Proteomes" id="UP000266841">
    <property type="component" value="Unassembled WGS sequence"/>
</dbReference>
<proteinExistence type="predicted"/>
<organism evidence="3 4">
    <name type="scientific">Thalassiosira oceanica</name>
    <name type="common">Marine diatom</name>
    <dbReference type="NCBI Taxonomy" id="159749"/>
    <lineage>
        <taxon>Eukaryota</taxon>
        <taxon>Sar</taxon>
        <taxon>Stramenopiles</taxon>
        <taxon>Ochrophyta</taxon>
        <taxon>Bacillariophyta</taxon>
        <taxon>Coscinodiscophyceae</taxon>
        <taxon>Thalassiosirophycidae</taxon>
        <taxon>Thalassiosirales</taxon>
        <taxon>Thalassiosiraceae</taxon>
        <taxon>Thalassiosira</taxon>
    </lineage>
</organism>
<accession>K0SU68</accession>
<evidence type="ECO:0000313" key="4">
    <source>
        <dbReference type="Proteomes" id="UP000266841"/>
    </source>
</evidence>
<feature type="compositionally biased region" description="Basic and acidic residues" evidence="1">
    <location>
        <begin position="90"/>
        <end position="111"/>
    </location>
</feature>
<gene>
    <name evidence="3" type="ORF">THAOC_09822</name>
</gene>
<dbReference type="AlphaFoldDB" id="K0SU68"/>
<feature type="transmembrane region" description="Helical" evidence="2">
    <location>
        <begin position="12"/>
        <end position="31"/>
    </location>
</feature>
<name>K0SU68_THAOC</name>
<comment type="caution">
    <text evidence="3">The sequence shown here is derived from an EMBL/GenBank/DDBJ whole genome shotgun (WGS) entry which is preliminary data.</text>
</comment>
<keyword evidence="2" id="KW-1133">Transmembrane helix</keyword>
<keyword evidence="4" id="KW-1185">Reference proteome</keyword>
<evidence type="ECO:0000313" key="3">
    <source>
        <dbReference type="EMBL" id="EJK68965.1"/>
    </source>
</evidence>
<keyword evidence="2" id="KW-0812">Transmembrane</keyword>
<evidence type="ECO:0000256" key="2">
    <source>
        <dbReference type="SAM" id="Phobius"/>
    </source>
</evidence>
<sequence length="298" mass="30921">AVRPVACVSGRVPLLGLGAVATGLGIGAVDAREKERRGIREGSGAESILESRRATERFSILESRVASSFTPGALALKTQQPNPPPKANRPKAEPDGRIRPVHDQRQLDKGTTRSSASPEHGAHLPGEPGEPPCLTGGVGREGRMAVTGDAIPSAPPLSELGRGGKEDIPLVHASLEGPPNSSHPVATDAIQPENLAGSSAPPGMMVAKSVTTTYPDGRTTVTEYAPMDQGQTVSRAPAPVAGSMARPGDGEDVAAAPAVNQSTYPRRDLGTRPATVTCPYCRLHGEDSDRSHCLRGKL</sequence>